<dbReference type="STRING" id="1641165.XM38_25480"/>
<evidence type="ECO:0008006" key="4">
    <source>
        <dbReference type="Google" id="ProtNLM"/>
    </source>
</evidence>
<feature type="compositionally biased region" description="Low complexity" evidence="1">
    <location>
        <begin position="72"/>
        <end position="85"/>
    </location>
</feature>
<dbReference type="OrthoDB" id="461244at2"/>
<reference evidence="2 3" key="1">
    <citation type="journal article" date="2016" name="Biochim. Biophys. Acta">
        <title>Characterization of red-shifted phycobilisomes isolated from the chlorophyll f-containing cyanobacterium Halomicronema hongdechloris.</title>
        <authorList>
            <person name="Li Y."/>
            <person name="Lin Y."/>
            <person name="Garvey C.J."/>
            <person name="Birch D."/>
            <person name="Corkery R.W."/>
            <person name="Loughlin P.C."/>
            <person name="Scheer H."/>
            <person name="Willows R.D."/>
            <person name="Chen M."/>
        </authorList>
    </citation>
    <scope>NUCLEOTIDE SEQUENCE [LARGE SCALE GENOMIC DNA]</scope>
    <source>
        <strain evidence="2 3">C2206</strain>
    </source>
</reference>
<dbReference type="KEGG" id="hhg:XM38_020170"/>
<dbReference type="AlphaFoldDB" id="A0A1Z3HLT6"/>
<dbReference type="RefSeq" id="WP_088429665.1">
    <property type="nucleotide sequence ID" value="NZ_CP021983.2"/>
</dbReference>
<protein>
    <recommendedName>
        <fullName evidence="4">DUF4332 domain-containing protein</fullName>
    </recommendedName>
</protein>
<gene>
    <name evidence="2" type="ORF">XM38_020170</name>
</gene>
<feature type="region of interest" description="Disordered" evidence="1">
    <location>
        <begin position="64"/>
        <end position="136"/>
    </location>
</feature>
<dbReference type="Gene3D" id="1.10.150.20">
    <property type="entry name" value="5' to 3' exonuclease, C-terminal subdomain"/>
    <property type="match status" value="1"/>
</dbReference>
<proteinExistence type="predicted"/>
<dbReference type="Proteomes" id="UP000191901">
    <property type="component" value="Chromosome"/>
</dbReference>
<dbReference type="EMBL" id="CP021983">
    <property type="protein sequence ID" value="ASC71067.1"/>
    <property type="molecule type" value="Genomic_DNA"/>
</dbReference>
<name>A0A1Z3HLT6_9CYAN</name>
<sequence>MVSVHSSTPLTAIKGIGPVKQRRLQQALAIQTVQDLLAFDCDQIQARLAEVGPGVPPQEIQQWLQQARALAETEPAGDAPEAPAATVTDLTDSEQETGTDPTEGMPIDAAVPEDPSQSQREASAPRMNRRGTFQISVLEGVDDDRMTIEHVESGECYGVNPVSPVALYEWIWDHLVGELPEADSSPIMSPASKPAPGAEAPPPAIDILEVSIIPVTADSTVPGTLMRDQAFTMAVRFRLMSGNGSSALKDTVAVAQFYARNRLTGEMRPLAVVQDRVTQLGVAQYLQSDPVTLTDAGIYQIQVVVTLQNVRAAAGYQELHFIQVM</sequence>
<accession>A0A1Z3HLT6</accession>
<organism evidence="2 3">
    <name type="scientific">Halomicronema hongdechloris C2206</name>
    <dbReference type="NCBI Taxonomy" id="1641165"/>
    <lineage>
        <taxon>Bacteria</taxon>
        <taxon>Bacillati</taxon>
        <taxon>Cyanobacteriota</taxon>
        <taxon>Cyanophyceae</taxon>
        <taxon>Nodosilineales</taxon>
        <taxon>Nodosilineaceae</taxon>
        <taxon>Halomicronema</taxon>
    </lineage>
</organism>
<evidence type="ECO:0000313" key="3">
    <source>
        <dbReference type="Proteomes" id="UP000191901"/>
    </source>
</evidence>
<keyword evidence="3" id="KW-1185">Reference proteome</keyword>
<evidence type="ECO:0000313" key="2">
    <source>
        <dbReference type="EMBL" id="ASC71067.1"/>
    </source>
</evidence>
<evidence type="ECO:0000256" key="1">
    <source>
        <dbReference type="SAM" id="MobiDB-lite"/>
    </source>
</evidence>